<evidence type="ECO:0000313" key="1">
    <source>
        <dbReference type="EMBL" id="KAI0039547.1"/>
    </source>
</evidence>
<protein>
    <submittedName>
        <fullName evidence="1">Glycoside hydrolase family 128 protein</fullName>
    </submittedName>
</protein>
<proteinExistence type="predicted"/>
<accession>A0ACB8R6L1</accession>
<reference evidence="1" key="2">
    <citation type="journal article" date="2022" name="New Phytol.">
        <title>Evolutionary transition to the ectomycorrhizal habit in the genomes of a hyperdiverse lineage of mushroom-forming fungi.</title>
        <authorList>
            <person name="Looney B."/>
            <person name="Miyauchi S."/>
            <person name="Morin E."/>
            <person name="Drula E."/>
            <person name="Courty P.E."/>
            <person name="Kohler A."/>
            <person name="Kuo A."/>
            <person name="LaButti K."/>
            <person name="Pangilinan J."/>
            <person name="Lipzen A."/>
            <person name="Riley R."/>
            <person name="Andreopoulos W."/>
            <person name="He G."/>
            <person name="Johnson J."/>
            <person name="Nolan M."/>
            <person name="Tritt A."/>
            <person name="Barry K.W."/>
            <person name="Grigoriev I.V."/>
            <person name="Nagy L.G."/>
            <person name="Hibbett D."/>
            <person name="Henrissat B."/>
            <person name="Matheny P.B."/>
            <person name="Labbe J."/>
            <person name="Martin F.M."/>
        </authorList>
    </citation>
    <scope>NUCLEOTIDE SEQUENCE</scope>
    <source>
        <strain evidence="1">FP105234-sp</strain>
    </source>
</reference>
<evidence type="ECO:0000313" key="2">
    <source>
        <dbReference type="Proteomes" id="UP000814033"/>
    </source>
</evidence>
<keyword evidence="1" id="KW-0378">Hydrolase</keyword>
<dbReference type="Proteomes" id="UP000814033">
    <property type="component" value="Unassembled WGS sequence"/>
</dbReference>
<organism evidence="1 2">
    <name type="scientific">Auriscalpium vulgare</name>
    <dbReference type="NCBI Taxonomy" id="40419"/>
    <lineage>
        <taxon>Eukaryota</taxon>
        <taxon>Fungi</taxon>
        <taxon>Dikarya</taxon>
        <taxon>Basidiomycota</taxon>
        <taxon>Agaricomycotina</taxon>
        <taxon>Agaricomycetes</taxon>
        <taxon>Russulales</taxon>
        <taxon>Auriscalpiaceae</taxon>
        <taxon>Auriscalpium</taxon>
    </lineage>
</organism>
<sequence>MTLRFPLCALFLALVSHISRAHPTESRAVTSSSKAGLGWPNGDTVNIEQFRSTGKVSWYYTWGVFPVTTDLEFAPMLWGPTHVTEFEANINSAIQQGHVTTVLGFNEPDVQGQSDITPQVGAQLWKQYLEPLRAQGIRLGSPAPSSASAGKTWLQNFLTACAGGCTVDFIALHWYGVDANQFISYVTNMHLTFNRNIWVTEWACENTNDASAQCSQSDVYTFMNTTQSFLDSTSYVERYSWYGAMVNLQGVNAVNALMTSKGVINTLGQQYIGS</sequence>
<dbReference type="EMBL" id="MU276291">
    <property type="protein sequence ID" value="KAI0039547.1"/>
    <property type="molecule type" value="Genomic_DNA"/>
</dbReference>
<keyword evidence="2" id="KW-1185">Reference proteome</keyword>
<name>A0ACB8R6L1_9AGAM</name>
<comment type="caution">
    <text evidence="1">The sequence shown here is derived from an EMBL/GenBank/DDBJ whole genome shotgun (WGS) entry which is preliminary data.</text>
</comment>
<reference evidence="1" key="1">
    <citation type="submission" date="2021-02" db="EMBL/GenBank/DDBJ databases">
        <authorList>
            <consortium name="DOE Joint Genome Institute"/>
            <person name="Ahrendt S."/>
            <person name="Looney B.P."/>
            <person name="Miyauchi S."/>
            <person name="Morin E."/>
            <person name="Drula E."/>
            <person name="Courty P.E."/>
            <person name="Chicoki N."/>
            <person name="Fauchery L."/>
            <person name="Kohler A."/>
            <person name="Kuo A."/>
            <person name="Labutti K."/>
            <person name="Pangilinan J."/>
            <person name="Lipzen A."/>
            <person name="Riley R."/>
            <person name="Andreopoulos W."/>
            <person name="He G."/>
            <person name="Johnson J."/>
            <person name="Barry K.W."/>
            <person name="Grigoriev I.V."/>
            <person name="Nagy L."/>
            <person name="Hibbett D."/>
            <person name="Henrissat B."/>
            <person name="Matheny P.B."/>
            <person name="Labbe J."/>
            <person name="Martin F."/>
        </authorList>
    </citation>
    <scope>NUCLEOTIDE SEQUENCE</scope>
    <source>
        <strain evidence="1">FP105234-sp</strain>
    </source>
</reference>
<gene>
    <name evidence="1" type="ORF">FA95DRAFT_1599799</name>
</gene>